<gene>
    <name evidence="1" type="ORF">THTE_1400</name>
</gene>
<dbReference type="AlphaFoldDB" id="A0A286RDI9"/>
<reference evidence="1 2" key="1">
    <citation type="journal article" name="Front. Microbiol.">
        <title>Sugar Metabolism of the First Thermophilic Planctomycete Thermogutta terrifontis: Comparative Genomic and Transcriptomic Approaches.</title>
        <authorList>
            <person name="Elcheninov A.G."/>
            <person name="Menzel P."/>
            <person name="Gudbergsdottir S.R."/>
            <person name="Slesarev A.I."/>
            <person name="Kadnikov V.V."/>
            <person name="Krogh A."/>
            <person name="Bonch-Osmolovskaya E.A."/>
            <person name="Peng X."/>
            <person name="Kublanov I.V."/>
        </authorList>
    </citation>
    <scope>NUCLEOTIDE SEQUENCE [LARGE SCALE GENOMIC DNA]</scope>
    <source>
        <strain evidence="1 2">R1</strain>
    </source>
</reference>
<dbReference type="KEGG" id="ttf:THTE_1400"/>
<sequence length="45" mass="4537">MQNSTKSPNSARGFGTGAGFAEDLEASIADSACAGFVSASWLIRG</sequence>
<evidence type="ECO:0000313" key="1">
    <source>
        <dbReference type="EMBL" id="ASV74002.1"/>
    </source>
</evidence>
<protein>
    <submittedName>
        <fullName evidence="1">Uncharacterized protein</fullName>
    </submittedName>
</protein>
<name>A0A286RDI9_9BACT</name>
<dbReference type="Proteomes" id="UP000215086">
    <property type="component" value="Chromosome"/>
</dbReference>
<proteinExistence type="predicted"/>
<organism evidence="1 2">
    <name type="scientific">Thermogutta terrifontis</name>
    <dbReference type="NCBI Taxonomy" id="1331910"/>
    <lineage>
        <taxon>Bacteria</taxon>
        <taxon>Pseudomonadati</taxon>
        <taxon>Planctomycetota</taxon>
        <taxon>Planctomycetia</taxon>
        <taxon>Pirellulales</taxon>
        <taxon>Thermoguttaceae</taxon>
        <taxon>Thermogutta</taxon>
    </lineage>
</organism>
<keyword evidence="2" id="KW-1185">Reference proteome</keyword>
<dbReference type="EMBL" id="CP018477">
    <property type="protein sequence ID" value="ASV74002.1"/>
    <property type="molecule type" value="Genomic_DNA"/>
</dbReference>
<evidence type="ECO:0000313" key="2">
    <source>
        <dbReference type="Proteomes" id="UP000215086"/>
    </source>
</evidence>
<accession>A0A286RDI9</accession>